<dbReference type="EMBL" id="CAXDID020000548">
    <property type="protein sequence ID" value="CAL6101811.1"/>
    <property type="molecule type" value="Genomic_DNA"/>
</dbReference>
<gene>
    <name evidence="2" type="ORF">HINF_LOCUS6268</name>
    <name evidence="3" type="ORF">HINF_LOCUS71369</name>
</gene>
<reference evidence="3 4" key="2">
    <citation type="submission" date="2024-07" db="EMBL/GenBank/DDBJ databases">
        <authorList>
            <person name="Akdeniz Z."/>
        </authorList>
    </citation>
    <scope>NUCLEOTIDE SEQUENCE [LARGE SCALE GENOMIC DNA]</scope>
</reference>
<evidence type="ECO:0000259" key="1">
    <source>
        <dbReference type="SMART" id="SM00717"/>
    </source>
</evidence>
<sequence length="111" mass="13133">MPYKCWTEQELKEFVRIQEIFQQNFDEIAKRLNKTTSQIRSHYYYNLKLAKRNPEKIKQVIQNVLKCDSEPSECSQSNSSDENFLKISSLVAKKAESGECHYSLIIFDNFE</sequence>
<dbReference type="SUPFAM" id="SSF46689">
    <property type="entry name" value="Homeodomain-like"/>
    <property type="match status" value="1"/>
</dbReference>
<dbReference type="EMBL" id="CATOUU010000162">
    <property type="protein sequence ID" value="CAI9918623.1"/>
    <property type="molecule type" value="Genomic_DNA"/>
</dbReference>
<dbReference type="SMART" id="SM00717">
    <property type="entry name" value="SANT"/>
    <property type="match status" value="1"/>
</dbReference>
<dbReference type="Proteomes" id="UP001642409">
    <property type="component" value="Unassembled WGS sequence"/>
</dbReference>
<evidence type="ECO:0000313" key="3">
    <source>
        <dbReference type="EMBL" id="CAL6101811.1"/>
    </source>
</evidence>
<organism evidence="2">
    <name type="scientific">Hexamita inflata</name>
    <dbReference type="NCBI Taxonomy" id="28002"/>
    <lineage>
        <taxon>Eukaryota</taxon>
        <taxon>Metamonada</taxon>
        <taxon>Diplomonadida</taxon>
        <taxon>Hexamitidae</taxon>
        <taxon>Hexamitinae</taxon>
        <taxon>Hexamita</taxon>
    </lineage>
</organism>
<keyword evidence="4" id="KW-1185">Reference proteome</keyword>
<dbReference type="CDD" id="cd00167">
    <property type="entry name" value="SANT"/>
    <property type="match status" value="1"/>
</dbReference>
<dbReference type="AlphaFoldDB" id="A0AA86NG16"/>
<dbReference type="InterPro" id="IPR009057">
    <property type="entry name" value="Homeodomain-like_sf"/>
</dbReference>
<comment type="caution">
    <text evidence="2">The sequence shown here is derived from an EMBL/GenBank/DDBJ whole genome shotgun (WGS) entry which is preliminary data.</text>
</comment>
<dbReference type="InterPro" id="IPR001005">
    <property type="entry name" value="SANT/Myb"/>
</dbReference>
<proteinExistence type="predicted"/>
<evidence type="ECO:0000313" key="2">
    <source>
        <dbReference type="EMBL" id="CAI9918623.1"/>
    </source>
</evidence>
<reference evidence="2" key="1">
    <citation type="submission" date="2023-06" db="EMBL/GenBank/DDBJ databases">
        <authorList>
            <person name="Kurt Z."/>
        </authorList>
    </citation>
    <scope>NUCLEOTIDE SEQUENCE</scope>
</reference>
<dbReference type="Gene3D" id="1.10.10.60">
    <property type="entry name" value="Homeodomain-like"/>
    <property type="match status" value="1"/>
</dbReference>
<evidence type="ECO:0000313" key="4">
    <source>
        <dbReference type="Proteomes" id="UP001642409"/>
    </source>
</evidence>
<dbReference type="Pfam" id="PF00249">
    <property type="entry name" value="Myb_DNA-binding"/>
    <property type="match status" value="1"/>
</dbReference>
<name>A0AA86NG16_9EUKA</name>
<feature type="domain" description="Myb-like" evidence="1">
    <location>
        <begin position="2"/>
        <end position="49"/>
    </location>
</feature>
<protein>
    <submittedName>
        <fullName evidence="2">SANT/Myb domain</fullName>
    </submittedName>
    <submittedName>
        <fullName evidence="3">SANT/Myb_domain</fullName>
    </submittedName>
</protein>
<accession>A0AA86NG16</accession>